<dbReference type="PANTHER" id="PTHR40465:SF1">
    <property type="entry name" value="DUF6534 DOMAIN-CONTAINING PROTEIN"/>
    <property type="match status" value="1"/>
</dbReference>
<organism evidence="3 4">
    <name type="scientific">Laccaria amethystina LaAM-08-1</name>
    <dbReference type="NCBI Taxonomy" id="1095629"/>
    <lineage>
        <taxon>Eukaryota</taxon>
        <taxon>Fungi</taxon>
        <taxon>Dikarya</taxon>
        <taxon>Basidiomycota</taxon>
        <taxon>Agaricomycotina</taxon>
        <taxon>Agaricomycetes</taxon>
        <taxon>Agaricomycetidae</taxon>
        <taxon>Agaricales</taxon>
        <taxon>Agaricineae</taxon>
        <taxon>Hydnangiaceae</taxon>
        <taxon>Laccaria</taxon>
    </lineage>
</organism>
<feature type="transmembrane region" description="Helical" evidence="1">
    <location>
        <begin position="42"/>
        <end position="67"/>
    </location>
</feature>
<proteinExistence type="predicted"/>
<accession>A0A0C9WTS0</accession>
<evidence type="ECO:0000256" key="1">
    <source>
        <dbReference type="SAM" id="Phobius"/>
    </source>
</evidence>
<dbReference type="Proteomes" id="UP000054477">
    <property type="component" value="Unassembled WGS sequence"/>
</dbReference>
<keyword evidence="4" id="KW-1185">Reference proteome</keyword>
<dbReference type="InterPro" id="IPR045339">
    <property type="entry name" value="DUF6534"/>
</dbReference>
<reference evidence="3 4" key="1">
    <citation type="submission" date="2014-04" db="EMBL/GenBank/DDBJ databases">
        <authorList>
            <consortium name="DOE Joint Genome Institute"/>
            <person name="Kuo A."/>
            <person name="Kohler A."/>
            <person name="Nagy L.G."/>
            <person name="Floudas D."/>
            <person name="Copeland A."/>
            <person name="Barry K.W."/>
            <person name="Cichocki N."/>
            <person name="Veneault-Fourrey C."/>
            <person name="LaButti K."/>
            <person name="Lindquist E.A."/>
            <person name="Lipzen A."/>
            <person name="Lundell T."/>
            <person name="Morin E."/>
            <person name="Murat C."/>
            <person name="Sun H."/>
            <person name="Tunlid A."/>
            <person name="Henrissat B."/>
            <person name="Grigoriev I.V."/>
            <person name="Hibbett D.S."/>
            <person name="Martin F."/>
            <person name="Nordberg H.P."/>
            <person name="Cantor M.N."/>
            <person name="Hua S.X."/>
        </authorList>
    </citation>
    <scope>NUCLEOTIDE SEQUENCE [LARGE SCALE GENOMIC DNA]</scope>
    <source>
        <strain evidence="3 4">LaAM-08-1</strain>
    </source>
</reference>
<gene>
    <name evidence="3" type="ORF">K443DRAFT_14137</name>
</gene>
<dbReference type="PANTHER" id="PTHR40465">
    <property type="entry name" value="CHROMOSOME 1, WHOLE GENOME SHOTGUN SEQUENCE"/>
    <property type="match status" value="1"/>
</dbReference>
<evidence type="ECO:0000313" key="4">
    <source>
        <dbReference type="Proteomes" id="UP000054477"/>
    </source>
</evidence>
<dbReference type="OrthoDB" id="3054030at2759"/>
<keyword evidence="1" id="KW-0812">Transmembrane</keyword>
<feature type="transmembrane region" description="Helical" evidence="1">
    <location>
        <begin position="12"/>
        <end position="30"/>
    </location>
</feature>
<protein>
    <recommendedName>
        <fullName evidence="2">DUF6534 domain-containing protein</fullName>
    </recommendedName>
</protein>
<dbReference type="Pfam" id="PF20152">
    <property type="entry name" value="DUF6534"/>
    <property type="match status" value="1"/>
</dbReference>
<feature type="transmembrane region" description="Helical" evidence="1">
    <location>
        <begin position="152"/>
        <end position="177"/>
    </location>
</feature>
<dbReference type="EMBL" id="KN838972">
    <property type="protein sequence ID" value="KIJ91758.1"/>
    <property type="molecule type" value="Genomic_DNA"/>
</dbReference>
<evidence type="ECO:0000313" key="3">
    <source>
        <dbReference type="EMBL" id="KIJ91758.1"/>
    </source>
</evidence>
<dbReference type="HOGENOM" id="CLU_314978_0_0_1"/>
<reference evidence="4" key="2">
    <citation type="submission" date="2015-01" db="EMBL/GenBank/DDBJ databases">
        <title>Evolutionary Origins and Diversification of the Mycorrhizal Mutualists.</title>
        <authorList>
            <consortium name="DOE Joint Genome Institute"/>
            <consortium name="Mycorrhizal Genomics Consortium"/>
            <person name="Kohler A."/>
            <person name="Kuo A."/>
            <person name="Nagy L.G."/>
            <person name="Floudas D."/>
            <person name="Copeland A."/>
            <person name="Barry K.W."/>
            <person name="Cichocki N."/>
            <person name="Veneault-Fourrey C."/>
            <person name="LaButti K."/>
            <person name="Lindquist E.A."/>
            <person name="Lipzen A."/>
            <person name="Lundell T."/>
            <person name="Morin E."/>
            <person name="Murat C."/>
            <person name="Riley R."/>
            <person name="Ohm R."/>
            <person name="Sun H."/>
            <person name="Tunlid A."/>
            <person name="Henrissat B."/>
            <person name="Grigoriev I.V."/>
            <person name="Hibbett D.S."/>
            <person name="Martin F."/>
        </authorList>
    </citation>
    <scope>NUCLEOTIDE SEQUENCE [LARGE SCALE GENOMIC DNA]</scope>
    <source>
        <strain evidence="4">LaAM-08-1</strain>
    </source>
</reference>
<feature type="domain" description="DUF6534" evidence="2">
    <location>
        <begin position="162"/>
        <end position="247"/>
    </location>
</feature>
<keyword evidence="1" id="KW-1133">Transmembrane helix</keyword>
<evidence type="ECO:0000259" key="2">
    <source>
        <dbReference type="Pfam" id="PF20152"/>
    </source>
</evidence>
<sequence>MQVTLANTSGALQVAISLSVFLFGIVTMQTHRYYHTFQDDRLIFKFLVALLWVLEFGQSIAVSYEVYKQTTSTVIITRFAGLGTALLLGGLITTLVQTFFALRVFKLLPKPFSYIGIFCAMLATCRCIGSFVLGHAAVLTHNVIVWRAQWKWLITTLFVSGAFIDVVIAISMVLFLVEKGQEALSGGAQVIGWLVGFSIRTGFLTSITALVVLICYMTMIETYIWMAAYTVLAKLYSNSFLSALNGRLELRESVNTSRSGISSTSKSSRRKAIGMRLHKKNQNHTISIGVKSEIEMYSEASENTNERKGFWDMTSVPFLQGHRYPSNDSNMQRTTFSDIPTELLFKILDQDDILSSLDLIRVASLSQQLNIIALTVFFGQHGIPQPRNMISLYLTDWNEPHCRGTTFPDVLCGLMIANHLETVDKLTCYFQDPHVGTLRNTYQIPINLPVAVRRLSRFVKRLTTIRTVQLYLVSDSYFLFRQKTLPLGVTLAELEDWSRALGELLSLLIERGCGSLTVQYDSHIDHMFQFHSTYRIPRLLSNVGQAILRSSNHSPLPNVRWEFRRSGNGVDLGSLGGELTELKYDVRTGSSLHSISLHTPALLLPPLYRWTLSLLQNSSSLTSLTFGHITLPKTFWETLLPVMAQEVSTKLTTLSFFKSCSNLTTRDLLKFISHLPLLTYLFLDRSLQFSADDSSTSGRTGIPMHPFTTRYLVPELPHLMTLHAPADFVFHFLNGKTFKTAVPLPKLKGIVVYPCRQLLYPSSYVTAASAVNSLCKSVKEKPHLQTVSFALDDQMDNTDFQLAMPYVDASTKFLQDEALGSNFSNRPPIFDDIEHLILYKFNIQANTDHNEAFIRWLKHLFPLLSKLSFTCQLPARPENVLETGLNVETIEWLLEKLRKQCSNIRNLVIAQRLFTREGNGWREHANGD</sequence>
<feature type="transmembrane region" description="Helical" evidence="1">
    <location>
        <begin position="79"/>
        <end position="102"/>
    </location>
</feature>
<dbReference type="AlphaFoldDB" id="A0A0C9WTS0"/>
<keyword evidence="1" id="KW-0472">Membrane</keyword>
<feature type="transmembrane region" description="Helical" evidence="1">
    <location>
        <begin position="114"/>
        <end position="140"/>
    </location>
</feature>
<name>A0A0C9WTS0_9AGAR</name>